<organism evidence="1 2">
    <name type="scientific">Malus baccata</name>
    <name type="common">Siberian crab apple</name>
    <name type="synonym">Pyrus baccata</name>
    <dbReference type="NCBI Taxonomy" id="106549"/>
    <lineage>
        <taxon>Eukaryota</taxon>
        <taxon>Viridiplantae</taxon>
        <taxon>Streptophyta</taxon>
        <taxon>Embryophyta</taxon>
        <taxon>Tracheophyta</taxon>
        <taxon>Spermatophyta</taxon>
        <taxon>Magnoliopsida</taxon>
        <taxon>eudicotyledons</taxon>
        <taxon>Gunneridae</taxon>
        <taxon>Pentapetalae</taxon>
        <taxon>rosids</taxon>
        <taxon>fabids</taxon>
        <taxon>Rosales</taxon>
        <taxon>Rosaceae</taxon>
        <taxon>Amygdaloideae</taxon>
        <taxon>Maleae</taxon>
        <taxon>Malus</taxon>
    </lineage>
</organism>
<sequence length="53" mass="5922">MNIVEIVCRAPAFLPAWVFSTPPPSPGYLPLPATLFVGFHKLHPDSWLPSFRC</sequence>
<reference evidence="1 2" key="1">
    <citation type="journal article" date="2019" name="G3 (Bethesda)">
        <title>Sequencing of a Wild Apple (Malus baccata) Genome Unravels the Differences Between Cultivated and Wild Apple Species Regarding Disease Resistance and Cold Tolerance.</title>
        <authorList>
            <person name="Chen X."/>
        </authorList>
    </citation>
    <scope>NUCLEOTIDE SEQUENCE [LARGE SCALE GENOMIC DNA]</scope>
    <source>
        <strain evidence="2">cv. Shandingzi</strain>
        <tissue evidence="1">Leaves</tissue>
    </source>
</reference>
<accession>A0A540LXR8</accession>
<keyword evidence="2" id="KW-1185">Reference proteome</keyword>
<evidence type="ECO:0000313" key="1">
    <source>
        <dbReference type="EMBL" id="TQD91119.1"/>
    </source>
</evidence>
<dbReference type="AlphaFoldDB" id="A0A540LXR8"/>
<proteinExistence type="predicted"/>
<dbReference type="Proteomes" id="UP000315295">
    <property type="component" value="Unassembled WGS sequence"/>
</dbReference>
<dbReference type="EMBL" id="VIEB01000431">
    <property type="protein sequence ID" value="TQD91119.1"/>
    <property type="molecule type" value="Genomic_DNA"/>
</dbReference>
<comment type="caution">
    <text evidence="1">The sequence shown here is derived from an EMBL/GenBank/DDBJ whole genome shotgun (WGS) entry which is preliminary data.</text>
</comment>
<gene>
    <name evidence="1" type="ORF">C1H46_023294</name>
</gene>
<protein>
    <submittedName>
        <fullName evidence="1">Uncharacterized protein</fullName>
    </submittedName>
</protein>
<evidence type="ECO:0000313" key="2">
    <source>
        <dbReference type="Proteomes" id="UP000315295"/>
    </source>
</evidence>
<name>A0A540LXR8_MALBA</name>